<dbReference type="PANTHER" id="PTHR46783:SF1">
    <property type="entry name" value="CYTOGLOBIN-1-RELATED"/>
    <property type="match status" value="1"/>
</dbReference>
<dbReference type="GO" id="GO:0020037">
    <property type="term" value="F:heme binding"/>
    <property type="evidence" value="ECO:0007669"/>
    <property type="project" value="InterPro"/>
</dbReference>
<dbReference type="GO" id="GO:0005344">
    <property type="term" value="F:oxygen carrier activity"/>
    <property type="evidence" value="ECO:0007669"/>
    <property type="project" value="UniProtKB-KW"/>
</dbReference>
<dbReference type="PRINTS" id="PR01906">
    <property type="entry name" value="FISHGLOBIN"/>
</dbReference>
<dbReference type="GO" id="GO:0019825">
    <property type="term" value="F:oxygen binding"/>
    <property type="evidence" value="ECO:0007669"/>
    <property type="project" value="InterPro"/>
</dbReference>
<keyword evidence="3 13" id="KW-0349">Heme</keyword>
<keyword evidence="13" id="KW-0813">Transport</keyword>
<keyword evidence="13" id="KW-0561">Oxygen transport</keyword>
<evidence type="ECO:0000256" key="6">
    <source>
        <dbReference type="ARBA" id="ARBA00044448"/>
    </source>
</evidence>
<dbReference type="PROSITE" id="PS01033">
    <property type="entry name" value="GLOBIN"/>
    <property type="match status" value="1"/>
</dbReference>
<keyword evidence="4" id="KW-0479">Metal-binding</keyword>
<dbReference type="AlphaFoldDB" id="A0A9W7TXB4"/>
<evidence type="ECO:0000256" key="13">
    <source>
        <dbReference type="RuleBase" id="RU000356"/>
    </source>
</evidence>
<evidence type="ECO:0000256" key="12">
    <source>
        <dbReference type="ARBA" id="ARBA00049899"/>
    </source>
</evidence>
<evidence type="ECO:0000313" key="16">
    <source>
        <dbReference type="Proteomes" id="UP001059041"/>
    </source>
</evidence>
<reference evidence="15" key="1">
    <citation type="submission" date="2021-02" db="EMBL/GenBank/DDBJ databases">
        <title>Comparative genomics reveals that relaxation of natural selection precedes convergent phenotypic evolution of cavefish.</title>
        <authorList>
            <person name="Peng Z."/>
        </authorList>
    </citation>
    <scope>NUCLEOTIDE SEQUENCE</scope>
    <source>
        <tissue evidence="15">Muscle</tissue>
    </source>
</reference>
<comment type="similarity">
    <text evidence="1 13">Belongs to the globin family.</text>
</comment>
<comment type="catalytic activity">
    <reaction evidence="6">
        <text>Fe(II)-heme b-[protein] + nitric oxide + O2 = Fe(III)-heme b-[protein] + nitrate</text>
        <dbReference type="Rhea" id="RHEA:78091"/>
        <dbReference type="Rhea" id="RHEA-COMP:18975"/>
        <dbReference type="Rhea" id="RHEA-COMP:18976"/>
        <dbReference type="ChEBI" id="CHEBI:15379"/>
        <dbReference type="ChEBI" id="CHEBI:16480"/>
        <dbReference type="ChEBI" id="CHEBI:17632"/>
        <dbReference type="ChEBI" id="CHEBI:55376"/>
        <dbReference type="ChEBI" id="CHEBI:60344"/>
    </reaction>
    <physiologicalReaction direction="left-to-right" evidence="6">
        <dbReference type="Rhea" id="RHEA:78092"/>
    </physiologicalReaction>
</comment>
<comment type="catalytic activity">
    <reaction evidence="11">
        <text>Fe(III)-heme b-[protein] + nitric oxide + H2O = Fe(II)-heme b-[protein] + nitrite + 2 H(+)</text>
        <dbReference type="Rhea" id="RHEA:77711"/>
        <dbReference type="Rhea" id="RHEA-COMP:18975"/>
        <dbReference type="Rhea" id="RHEA-COMP:18976"/>
        <dbReference type="ChEBI" id="CHEBI:15377"/>
        <dbReference type="ChEBI" id="CHEBI:15378"/>
        <dbReference type="ChEBI" id="CHEBI:16301"/>
        <dbReference type="ChEBI" id="CHEBI:16480"/>
        <dbReference type="ChEBI" id="CHEBI:55376"/>
        <dbReference type="ChEBI" id="CHEBI:60344"/>
    </reaction>
    <physiologicalReaction direction="right-to-left" evidence="11">
        <dbReference type="Rhea" id="RHEA:77713"/>
    </physiologicalReaction>
</comment>
<evidence type="ECO:0000256" key="10">
    <source>
        <dbReference type="ARBA" id="ARBA00047393"/>
    </source>
</evidence>
<evidence type="ECO:0000313" key="15">
    <source>
        <dbReference type="EMBL" id="KAI7804069.1"/>
    </source>
</evidence>
<evidence type="ECO:0000256" key="9">
    <source>
        <dbReference type="ARBA" id="ARBA00044569"/>
    </source>
</evidence>
<dbReference type="InterPro" id="IPR009050">
    <property type="entry name" value="Globin-like_sf"/>
</dbReference>
<dbReference type="PANTHER" id="PTHR46783">
    <property type="entry name" value="CYTOGLOBIN"/>
    <property type="match status" value="1"/>
</dbReference>
<keyword evidence="5" id="KW-0408">Iron</keyword>
<evidence type="ECO:0000259" key="14">
    <source>
        <dbReference type="PROSITE" id="PS01033"/>
    </source>
</evidence>
<evidence type="ECO:0000256" key="7">
    <source>
        <dbReference type="ARBA" id="ARBA00044551"/>
    </source>
</evidence>
<keyword evidence="16" id="KW-1185">Reference proteome</keyword>
<evidence type="ECO:0000256" key="4">
    <source>
        <dbReference type="ARBA" id="ARBA00022723"/>
    </source>
</evidence>
<protein>
    <recommendedName>
        <fullName evidence="2">superoxide dismutase</fullName>
        <ecNumber evidence="2">1.15.1.1</ecNumber>
    </recommendedName>
    <alternativeName>
        <fullName evidence="7">Nitrite reductase CYGB</fullName>
    </alternativeName>
    <alternativeName>
        <fullName evidence="9">Pseudoperoxidase CYGB</fullName>
    </alternativeName>
    <alternativeName>
        <fullName evidence="8">Superoxide dismutase CYGB</fullName>
    </alternativeName>
</protein>
<evidence type="ECO:0000256" key="1">
    <source>
        <dbReference type="ARBA" id="ARBA00008705"/>
    </source>
</evidence>
<name>A0A9W7TXB4_TRIRA</name>
<comment type="catalytic activity">
    <reaction evidence="12">
        <text>H2O2 + AH2 = A + 2 H2O</text>
        <dbReference type="Rhea" id="RHEA:30275"/>
        <dbReference type="ChEBI" id="CHEBI:13193"/>
        <dbReference type="ChEBI" id="CHEBI:15377"/>
        <dbReference type="ChEBI" id="CHEBI:16240"/>
        <dbReference type="ChEBI" id="CHEBI:17499"/>
    </reaction>
    <physiologicalReaction direction="left-to-right" evidence="12">
        <dbReference type="Rhea" id="RHEA:30276"/>
    </physiologicalReaction>
</comment>
<dbReference type="InterPro" id="IPR013314">
    <property type="entry name" value="Globin_lamprey/hagfish"/>
</dbReference>
<dbReference type="Proteomes" id="UP001059041">
    <property type="component" value="Linkage Group LG11"/>
</dbReference>
<gene>
    <name evidence="15" type="ORF">IRJ41_023702</name>
</gene>
<evidence type="ECO:0000256" key="3">
    <source>
        <dbReference type="ARBA" id="ARBA00022617"/>
    </source>
</evidence>
<evidence type="ECO:0000256" key="11">
    <source>
        <dbReference type="ARBA" id="ARBA00048118"/>
    </source>
</evidence>
<dbReference type="GO" id="GO:0004784">
    <property type="term" value="F:superoxide dismutase activity"/>
    <property type="evidence" value="ECO:0007669"/>
    <property type="project" value="UniProtKB-EC"/>
</dbReference>
<organism evidence="15 16">
    <name type="scientific">Triplophysa rosa</name>
    <name type="common">Cave loach</name>
    <dbReference type="NCBI Taxonomy" id="992332"/>
    <lineage>
        <taxon>Eukaryota</taxon>
        <taxon>Metazoa</taxon>
        <taxon>Chordata</taxon>
        <taxon>Craniata</taxon>
        <taxon>Vertebrata</taxon>
        <taxon>Euteleostomi</taxon>
        <taxon>Actinopterygii</taxon>
        <taxon>Neopterygii</taxon>
        <taxon>Teleostei</taxon>
        <taxon>Ostariophysi</taxon>
        <taxon>Cypriniformes</taxon>
        <taxon>Nemacheilidae</taxon>
        <taxon>Triplophysa</taxon>
    </lineage>
</organism>
<proteinExistence type="inferred from homology"/>
<evidence type="ECO:0000256" key="5">
    <source>
        <dbReference type="ARBA" id="ARBA00023004"/>
    </source>
</evidence>
<evidence type="ECO:0000256" key="8">
    <source>
        <dbReference type="ARBA" id="ARBA00044562"/>
    </source>
</evidence>
<feature type="domain" description="Globin" evidence="14">
    <location>
        <begin position="9"/>
        <end position="159"/>
    </location>
</feature>
<dbReference type="EC" id="1.15.1.1" evidence="2"/>
<accession>A0A9W7TXB4</accession>
<comment type="caution">
    <text evidence="15">The sequence shown here is derived from an EMBL/GenBank/DDBJ whole genome shotgun (WGS) entry which is preliminary data.</text>
</comment>
<dbReference type="GO" id="GO:0005506">
    <property type="term" value="F:iron ion binding"/>
    <property type="evidence" value="ECO:0007669"/>
    <property type="project" value="InterPro"/>
</dbReference>
<comment type="catalytic activity">
    <reaction evidence="10">
        <text>2 superoxide + 2 H(+) = H2O2 + O2</text>
        <dbReference type="Rhea" id="RHEA:20696"/>
        <dbReference type="ChEBI" id="CHEBI:15378"/>
        <dbReference type="ChEBI" id="CHEBI:15379"/>
        <dbReference type="ChEBI" id="CHEBI:16240"/>
        <dbReference type="ChEBI" id="CHEBI:18421"/>
        <dbReference type="EC" id="1.15.1.1"/>
    </reaction>
    <physiologicalReaction direction="left-to-right" evidence="10">
        <dbReference type="Rhea" id="RHEA:20697"/>
    </physiologicalReaction>
</comment>
<dbReference type="Pfam" id="PF00042">
    <property type="entry name" value="Globin"/>
    <property type="match status" value="1"/>
</dbReference>
<dbReference type="SUPFAM" id="SSF46458">
    <property type="entry name" value="Globin-like"/>
    <property type="match status" value="1"/>
</dbReference>
<dbReference type="InterPro" id="IPR012292">
    <property type="entry name" value="Globin/Proto"/>
</dbReference>
<feature type="non-terminal residue" evidence="15">
    <location>
        <position position="172"/>
    </location>
</feature>
<sequence length="172" mass="19466">DAGVEHTGTITDEEVSVIQDTWRPVYEVKEDAGVAVLVRFFTNTPSAKRYFDQFRDIQDPEEMRKNVQLRKHAVRIMTALNMLVVNLRDGDKVNNIFSQMGKTHALKHKVDPSYFKIVTDVILDVLVETFPQVFSAASVQGAWSKLMSIMCGELNKVYTAVGWESIKNSAEI</sequence>
<dbReference type="InterPro" id="IPR000971">
    <property type="entry name" value="Globin"/>
</dbReference>
<evidence type="ECO:0000256" key="2">
    <source>
        <dbReference type="ARBA" id="ARBA00012682"/>
    </source>
</evidence>
<dbReference type="Gene3D" id="1.10.490.10">
    <property type="entry name" value="Globins"/>
    <property type="match status" value="1"/>
</dbReference>
<dbReference type="EMBL" id="JAFHDT010000011">
    <property type="protein sequence ID" value="KAI7804069.1"/>
    <property type="molecule type" value="Genomic_DNA"/>
</dbReference>